<evidence type="ECO:0000313" key="1">
    <source>
        <dbReference type="EMBL" id="MDV0445266.1"/>
    </source>
</evidence>
<dbReference type="EMBL" id="JAWDKC010000015">
    <property type="protein sequence ID" value="MDV0445266.1"/>
    <property type="molecule type" value="Genomic_DNA"/>
</dbReference>
<protein>
    <submittedName>
        <fullName evidence="1">Uncharacterized protein</fullName>
    </submittedName>
</protein>
<proteinExistence type="predicted"/>
<gene>
    <name evidence="1" type="ORF">MmiAt1_08340</name>
</gene>
<keyword evidence="2" id="KW-1185">Reference proteome</keyword>
<sequence>MESVEEFELCNAGTNKKSTCIRAGIKDNCLKIRGEDSGSDVGVFYSAEILDFSFSFDEENTEKFIRLLSNNNQDAKTALLEHFGGFDFIDKMCALCKENNIEYKSEQSVWRS</sequence>
<dbReference type="Proteomes" id="UP001272052">
    <property type="component" value="Unassembled WGS sequence"/>
</dbReference>
<evidence type="ECO:0000313" key="2">
    <source>
        <dbReference type="Proteomes" id="UP001272052"/>
    </source>
</evidence>
<comment type="caution">
    <text evidence="1">The sequence shown here is derived from an EMBL/GenBank/DDBJ whole genome shotgun (WGS) entry which is preliminary data.</text>
</comment>
<reference evidence="1 2" key="1">
    <citation type="submission" date="2023-06" db="EMBL/GenBank/DDBJ databases">
        <title>Genome sequence of Methanimicrococcus sp. At1.</title>
        <authorList>
            <person name="Protasov E."/>
            <person name="Platt K."/>
            <person name="Poehlein A."/>
            <person name="Daniel R."/>
            <person name="Brune A."/>
        </authorList>
    </citation>
    <scope>NUCLEOTIDE SEQUENCE [LARGE SCALE GENOMIC DNA]</scope>
    <source>
        <strain evidence="1 2">At1</strain>
    </source>
</reference>
<name>A0ABU3VQ34_9EURY</name>
<dbReference type="RefSeq" id="WP_318785689.1">
    <property type="nucleotide sequence ID" value="NZ_JAWDKC010000015.1"/>
</dbReference>
<organism evidence="1 2">
    <name type="scientific">Methanimicrococcus hacksteinii</name>
    <dbReference type="NCBI Taxonomy" id="3028293"/>
    <lineage>
        <taxon>Archaea</taxon>
        <taxon>Methanobacteriati</taxon>
        <taxon>Methanobacteriota</taxon>
        <taxon>Stenosarchaea group</taxon>
        <taxon>Methanomicrobia</taxon>
        <taxon>Methanosarcinales</taxon>
        <taxon>Methanosarcinaceae</taxon>
        <taxon>Methanimicrococcus</taxon>
    </lineage>
</organism>
<accession>A0ABU3VQ34</accession>